<dbReference type="InterPro" id="IPR036388">
    <property type="entry name" value="WH-like_DNA-bd_sf"/>
</dbReference>
<feature type="domain" description="HTH luxR-type" evidence="4">
    <location>
        <begin position="173"/>
        <end position="238"/>
    </location>
</feature>
<keyword evidence="1" id="KW-0805">Transcription regulation</keyword>
<sequence>MSRIPLERTFAFVQGIQAANTAAEVTDRVRRETSALGVQYVVAGVIPSPTLSVAAQARHILLGEWPREWGDAYFRRGLLRRDPTIRRVLRQVPAFSWRTIGVEDTSDDLALMDEAREHGLAEGVTVPMMSLDGRPVGFSFAGRHVDDSPEASGVFTLIANFAAGRVLEIRRNQALASTRLTRREAEVLSWASVGKTDWEISVILSVSEAAVRKHFHNARSKLGAMNRTHAVALALRQAIIR</sequence>
<reference evidence="5" key="1">
    <citation type="submission" date="2024-06" db="EMBL/GenBank/DDBJ databases">
        <title>Methylostella associata gen. nov., sp. nov., a novel Ancalomicrobiaceae-affiliated facultatively methylotrophic bacteria that feed on methanotrophs of the genus Methylococcus.</title>
        <authorList>
            <person name="Saltykova V."/>
            <person name="Danilova O.V."/>
            <person name="Oshkin I.Y."/>
            <person name="Belova S.E."/>
            <person name="Pimenov N.V."/>
            <person name="Dedysh S.N."/>
        </authorList>
    </citation>
    <scope>NUCLEOTIDE SEQUENCE</scope>
    <source>
        <strain evidence="5">S20</strain>
    </source>
</reference>
<keyword evidence="3" id="KW-0804">Transcription</keyword>
<gene>
    <name evidence="5" type="ORF">ABS361_17395</name>
</gene>
<dbReference type="CDD" id="cd06170">
    <property type="entry name" value="LuxR_C_like"/>
    <property type="match status" value="1"/>
</dbReference>
<dbReference type="Pfam" id="PF03472">
    <property type="entry name" value="Autoind_bind"/>
    <property type="match status" value="1"/>
</dbReference>
<evidence type="ECO:0000256" key="2">
    <source>
        <dbReference type="ARBA" id="ARBA00023125"/>
    </source>
</evidence>
<dbReference type="EMBL" id="CP158568">
    <property type="protein sequence ID" value="XBY43824.1"/>
    <property type="molecule type" value="Genomic_DNA"/>
</dbReference>
<dbReference type="GO" id="GO:0003677">
    <property type="term" value="F:DNA binding"/>
    <property type="evidence" value="ECO:0007669"/>
    <property type="project" value="UniProtKB-KW"/>
</dbReference>
<keyword evidence="2" id="KW-0238">DNA-binding</keyword>
<dbReference type="PROSITE" id="PS50043">
    <property type="entry name" value="HTH_LUXR_2"/>
    <property type="match status" value="1"/>
</dbReference>
<dbReference type="Gene3D" id="3.30.450.80">
    <property type="entry name" value="Transcription factor LuxR-like, autoinducer-binding domain"/>
    <property type="match status" value="1"/>
</dbReference>
<evidence type="ECO:0000313" key="5">
    <source>
        <dbReference type="EMBL" id="XBY43824.1"/>
    </source>
</evidence>
<accession>A0AAU7X7J5</accession>
<organism evidence="5">
    <name type="scientific">Methyloraptor flagellatus</name>
    <dbReference type="NCBI Taxonomy" id="3162530"/>
    <lineage>
        <taxon>Bacteria</taxon>
        <taxon>Pseudomonadati</taxon>
        <taxon>Pseudomonadota</taxon>
        <taxon>Alphaproteobacteria</taxon>
        <taxon>Hyphomicrobiales</taxon>
        <taxon>Ancalomicrobiaceae</taxon>
        <taxon>Methyloraptor</taxon>
    </lineage>
</organism>
<proteinExistence type="predicted"/>
<evidence type="ECO:0000256" key="1">
    <source>
        <dbReference type="ARBA" id="ARBA00023015"/>
    </source>
</evidence>
<dbReference type="SUPFAM" id="SSF46894">
    <property type="entry name" value="C-terminal effector domain of the bipartite response regulators"/>
    <property type="match status" value="1"/>
</dbReference>
<dbReference type="InterPro" id="IPR036693">
    <property type="entry name" value="TF_LuxR_autoind-bd_dom_sf"/>
</dbReference>
<dbReference type="PANTHER" id="PTHR44688">
    <property type="entry name" value="DNA-BINDING TRANSCRIPTIONAL ACTIVATOR DEVR_DOSR"/>
    <property type="match status" value="1"/>
</dbReference>
<dbReference type="GO" id="GO:0006355">
    <property type="term" value="P:regulation of DNA-templated transcription"/>
    <property type="evidence" value="ECO:0007669"/>
    <property type="project" value="InterPro"/>
</dbReference>
<dbReference type="KEGG" id="mflg:ABS361_17395"/>
<dbReference type="Gene3D" id="1.10.10.10">
    <property type="entry name" value="Winged helix-like DNA-binding domain superfamily/Winged helix DNA-binding domain"/>
    <property type="match status" value="1"/>
</dbReference>
<dbReference type="InterPro" id="IPR016032">
    <property type="entry name" value="Sig_transdc_resp-reg_C-effctor"/>
</dbReference>
<evidence type="ECO:0000256" key="3">
    <source>
        <dbReference type="ARBA" id="ARBA00023163"/>
    </source>
</evidence>
<protein>
    <submittedName>
        <fullName evidence="5">LuxR family transcriptional regulator</fullName>
    </submittedName>
</protein>
<dbReference type="PRINTS" id="PR00038">
    <property type="entry name" value="HTHLUXR"/>
</dbReference>
<dbReference type="InterPro" id="IPR005143">
    <property type="entry name" value="TF_LuxR_autoind-bd_dom"/>
</dbReference>
<dbReference type="Pfam" id="PF00196">
    <property type="entry name" value="GerE"/>
    <property type="match status" value="1"/>
</dbReference>
<dbReference type="SMART" id="SM00421">
    <property type="entry name" value="HTH_LUXR"/>
    <property type="match status" value="1"/>
</dbReference>
<dbReference type="RefSeq" id="WP_407048924.1">
    <property type="nucleotide sequence ID" value="NZ_CP158568.1"/>
</dbReference>
<dbReference type="InterPro" id="IPR000792">
    <property type="entry name" value="Tscrpt_reg_LuxR_C"/>
</dbReference>
<dbReference type="PANTHER" id="PTHR44688:SF16">
    <property type="entry name" value="DNA-BINDING TRANSCRIPTIONAL ACTIVATOR DEVR_DOSR"/>
    <property type="match status" value="1"/>
</dbReference>
<evidence type="ECO:0000259" key="4">
    <source>
        <dbReference type="PROSITE" id="PS50043"/>
    </source>
</evidence>
<name>A0AAU7X7J5_9HYPH</name>
<dbReference type="AlphaFoldDB" id="A0AAU7X7J5"/>
<dbReference type="SUPFAM" id="SSF75516">
    <property type="entry name" value="Pheromone-binding domain of LuxR-like quorum-sensing transcription factors"/>
    <property type="match status" value="1"/>
</dbReference>